<comment type="caution">
    <text evidence="2">The sequence shown here is derived from an EMBL/GenBank/DDBJ whole genome shotgun (WGS) entry which is preliminary data.</text>
</comment>
<protein>
    <recommendedName>
        <fullName evidence="1">DUF6879 domain-containing protein</fullName>
    </recommendedName>
</protein>
<dbReference type="InterPro" id="IPR049244">
    <property type="entry name" value="DUF6879"/>
</dbReference>
<evidence type="ECO:0000313" key="3">
    <source>
        <dbReference type="Proteomes" id="UP000076512"/>
    </source>
</evidence>
<dbReference type="Pfam" id="PF21806">
    <property type="entry name" value="DUF6879"/>
    <property type="match status" value="1"/>
</dbReference>
<evidence type="ECO:0000313" key="2">
    <source>
        <dbReference type="EMBL" id="KZM69543.1"/>
    </source>
</evidence>
<accession>A0A164IL39</accession>
<dbReference type="STRING" id="455432.AWN90_08555"/>
<dbReference type="Proteomes" id="UP000076512">
    <property type="component" value="Unassembled WGS sequence"/>
</dbReference>
<reference evidence="2 3" key="1">
    <citation type="submission" date="2016-04" db="EMBL/GenBank/DDBJ databases">
        <authorList>
            <person name="Evans L.H."/>
            <person name="Alamgir A."/>
            <person name="Owens N."/>
            <person name="Weber N.D."/>
            <person name="Virtaneva K."/>
            <person name="Barbian K."/>
            <person name="Babar A."/>
            <person name="Rosenke K."/>
        </authorList>
    </citation>
    <scope>NUCLEOTIDE SEQUENCE [LARGE SCALE GENOMIC DNA]</scope>
    <source>
        <strain evidence="2 3">IFM 0406</strain>
    </source>
</reference>
<dbReference type="RefSeq" id="WP_067579219.1">
    <property type="nucleotide sequence ID" value="NZ_KV411303.1"/>
</dbReference>
<name>A0A164IL39_9NOCA</name>
<dbReference type="AlphaFoldDB" id="A0A164IL39"/>
<dbReference type="EMBL" id="LWGR01000020">
    <property type="protein sequence ID" value="KZM69543.1"/>
    <property type="molecule type" value="Genomic_DNA"/>
</dbReference>
<sequence>MLHVVGDDCFTPLFRETFSSAFHLEVRDNYAVADEAEALRRWAAGEPYEREEQPDSWRAWDELMIETAGRGVVLERLRVVTVPHSEYTRWLIENTADNIATGEQVRWLPRHLTAPDTVPRDDYWLFDRNKVAFTTFAEDGAFMGLSITTDPRIVGWCVEARDTLWSKGIDHARYVESEYVRA</sequence>
<dbReference type="OrthoDB" id="3821358at2"/>
<gene>
    <name evidence="2" type="ORF">AWN90_08555</name>
</gene>
<keyword evidence="3" id="KW-1185">Reference proteome</keyword>
<feature type="domain" description="DUF6879" evidence="1">
    <location>
        <begin position="10"/>
        <end position="175"/>
    </location>
</feature>
<evidence type="ECO:0000259" key="1">
    <source>
        <dbReference type="Pfam" id="PF21806"/>
    </source>
</evidence>
<proteinExistence type="predicted"/>
<organism evidence="2 3">
    <name type="scientific">Nocardia terpenica</name>
    <dbReference type="NCBI Taxonomy" id="455432"/>
    <lineage>
        <taxon>Bacteria</taxon>
        <taxon>Bacillati</taxon>
        <taxon>Actinomycetota</taxon>
        <taxon>Actinomycetes</taxon>
        <taxon>Mycobacteriales</taxon>
        <taxon>Nocardiaceae</taxon>
        <taxon>Nocardia</taxon>
    </lineage>
</organism>